<dbReference type="OMA" id="VMAMENE"/>
<feature type="coiled-coil region" evidence="1">
    <location>
        <begin position="469"/>
        <end position="587"/>
    </location>
</feature>
<name>A0A8T2RNA9_CERRI</name>
<organism evidence="4 5">
    <name type="scientific">Ceratopteris richardii</name>
    <name type="common">Triangle waterfern</name>
    <dbReference type="NCBI Taxonomy" id="49495"/>
    <lineage>
        <taxon>Eukaryota</taxon>
        <taxon>Viridiplantae</taxon>
        <taxon>Streptophyta</taxon>
        <taxon>Embryophyta</taxon>
        <taxon>Tracheophyta</taxon>
        <taxon>Polypodiopsida</taxon>
        <taxon>Polypodiidae</taxon>
        <taxon>Polypodiales</taxon>
        <taxon>Pteridineae</taxon>
        <taxon>Pteridaceae</taxon>
        <taxon>Parkerioideae</taxon>
        <taxon>Ceratopteris</taxon>
    </lineage>
</organism>
<gene>
    <name evidence="4" type="ORF">KP509_26G071600</name>
</gene>
<feature type="region of interest" description="Disordered" evidence="2">
    <location>
        <begin position="1407"/>
        <end position="1440"/>
    </location>
</feature>
<keyword evidence="3" id="KW-0812">Transmembrane</keyword>
<feature type="coiled-coil region" evidence="1">
    <location>
        <begin position="1131"/>
        <end position="1161"/>
    </location>
</feature>
<feature type="coiled-coil region" evidence="1">
    <location>
        <begin position="745"/>
        <end position="947"/>
    </location>
</feature>
<evidence type="ECO:0000256" key="1">
    <source>
        <dbReference type="SAM" id="Coils"/>
    </source>
</evidence>
<dbReference type="SUPFAM" id="SSF90257">
    <property type="entry name" value="Myosin rod fragments"/>
    <property type="match status" value="1"/>
</dbReference>
<dbReference type="PANTHER" id="PTHR23159">
    <property type="entry name" value="CENTROSOMAL PROTEIN 2"/>
    <property type="match status" value="1"/>
</dbReference>
<feature type="compositionally biased region" description="Low complexity" evidence="2">
    <location>
        <begin position="59"/>
        <end position="69"/>
    </location>
</feature>
<proteinExistence type="predicted"/>
<dbReference type="OrthoDB" id="1930694at2759"/>
<keyword evidence="5" id="KW-1185">Reference proteome</keyword>
<sequence length="1563" mass="177325">MSLPGEEYSQNSTQYNLIRRKPMIHARRNPSRKSILIKLIPGSADPGLLPSSTMIMEPSSQRSSCSSMSEAGSPHSDASSRHSIKIDQLFKVNEAISVELEDLECGKERWLEKLKLIEGRICSNMVQIDKWAAESKTKPGKIEVLDMSFETDTKVKEGFFSDVPFGRHLSLADLASVFKSYRGKRGNKSFHRPGNNLSYNMDLYLKGHEGSAKISKEGSPICSGSNTSSLEEGVIGIPESPSKERNLSQELVKISDSRRIVSKMGSVQANERKTDNLEVDNDLLQAEDVLHAEFSEFVSSEARRNLNIEDKLAQSGRNNSSARLETASKVDVEGDAKKETIGGPQEMTGGEYAAVNMHRRHSLLGSRATLSNDLVVSSEGDASSRGARRNSNIEDELAQSGRSSSSARLGTASKVDVEGNARKETTGSPQDVTVAEEMTGGEYAEVDMHTSREGRHSLLGSHTTLSSDIVQANIKLRQLKQQIVVIQGEKQSLKDALKQCEDSLQKAKLDTDKLKLQIEEFQGMLAYNQHALEGSRSDADTLRSENMRLQALLTDCQKRADSLNDALEKQKDHREKLLCRMESLKEAEHRVLVLERQSFVLSSELNYFKDALERTKQDVLVIEKKKGEVMLELSSCKQTLTEAQNSATLLLEERDNRTRECSEHKQNLARNQVQLITLEKENKKLHDSLADSRHALEKAAERHSSIEKERGELDEAYKDLIIKYKESQKHAFTLENEKSELETVLTHFKHALEETQQQVADLVEEKDYMESEFHEVKEALEEEKQHTVSLEEEKIALEARSCQYKDVIKETEQHVSTLQSALEGTLQRADALDHQIQRLRMEVKRLNEENESLHSFKCQQEAMCRDLEAQRHMLSSELESVQSKQQASVEALEKINSMYVSNVEELEKEKYHNQCLQHEKLLLEKDNADLKASLEKASQMHDAFEAEQKRIHGNLTETNCSLLRAIQELEALTVEHGNEAGALRIENAARECQMEGLMEQMQQKVAELERFSKLEGSFNQLSENFNAQESELKSVRDELKSVKLELAAKQIELEDERSAKEKSRQELIESAAAVERLKKDFYCVTSEREGLREAMQKEMVIKRQMMQRLHAECAHSKELEALLEQKQNDMFVHVEEERMEKEAALEELEAMKVHNEEIERDLCKLQAEVHMWEKVNDEKESILQVLHEEQFKSKELQEVLHLRGIEQESANRQREDERDAYECLLRELEQERRQRLQIEELLKLSITKEEEMVSALQAGREECVSLKKQIEEEELRYNELKTVLDSAKKEHETLEQEATSRRTVVQEPEDPEKHLSHQQHCNVTGNEKGIYLNPEWEGLKRDVSELLAKSRKLEEMLNILARDGMGGGSDDPICSVLSQEVKKLQLRVEGIGLQLNEAGYIINEKGESEPAHDVIDEGKDKETVNEKENENDPSPLLDGRSAFGSTDPELELLNIQDSGGKSIINIAQQAEEEIKRMKESTEMLHANLFDAHHNVIYDAASVLAELKSIRRHLNDMVTIDGGRKEEKKRATLFIPTAALSTSALAAVGILAFLKNMNKLHPLV</sequence>
<feature type="coiled-coil region" evidence="1">
    <location>
        <begin position="994"/>
        <end position="1080"/>
    </location>
</feature>
<feature type="region of interest" description="Disordered" evidence="2">
    <location>
        <begin position="316"/>
        <end position="349"/>
    </location>
</feature>
<keyword evidence="1" id="KW-0175">Coiled coil</keyword>
<feature type="compositionally biased region" description="Basic and acidic residues" evidence="2">
    <location>
        <begin position="415"/>
        <end position="425"/>
    </location>
</feature>
<dbReference type="Gene3D" id="1.20.5.340">
    <property type="match status" value="1"/>
</dbReference>
<evidence type="ECO:0000256" key="3">
    <source>
        <dbReference type="SAM" id="Phobius"/>
    </source>
</evidence>
<keyword evidence="3" id="KW-1133">Transmembrane helix</keyword>
<feature type="region of interest" description="Disordered" evidence="2">
    <location>
        <begin position="375"/>
        <end position="433"/>
    </location>
</feature>
<feature type="region of interest" description="Disordered" evidence="2">
    <location>
        <begin position="48"/>
        <end position="80"/>
    </location>
</feature>
<protein>
    <submittedName>
        <fullName evidence="4">Uncharacterized protein</fullName>
    </submittedName>
</protein>
<evidence type="ECO:0000313" key="5">
    <source>
        <dbReference type="Proteomes" id="UP000825935"/>
    </source>
</evidence>
<evidence type="ECO:0000256" key="2">
    <source>
        <dbReference type="SAM" id="MobiDB-lite"/>
    </source>
</evidence>
<feature type="transmembrane region" description="Helical" evidence="3">
    <location>
        <begin position="1532"/>
        <end position="1553"/>
    </location>
</feature>
<keyword evidence="3" id="KW-0472">Membrane</keyword>
<dbReference type="Proteomes" id="UP000825935">
    <property type="component" value="Chromosome 26"/>
</dbReference>
<feature type="compositionally biased region" description="Basic and acidic residues" evidence="2">
    <location>
        <begin position="1407"/>
        <end position="1430"/>
    </location>
</feature>
<dbReference type="EMBL" id="CM035431">
    <property type="protein sequence ID" value="KAH7297491.1"/>
    <property type="molecule type" value="Genomic_DNA"/>
</dbReference>
<evidence type="ECO:0000313" key="4">
    <source>
        <dbReference type="EMBL" id="KAH7297491.1"/>
    </source>
</evidence>
<feature type="compositionally biased region" description="Basic and acidic residues" evidence="2">
    <location>
        <begin position="326"/>
        <end position="340"/>
    </location>
</feature>
<feature type="compositionally biased region" description="Basic and acidic residues" evidence="2">
    <location>
        <begin position="1291"/>
        <end position="1300"/>
    </location>
</feature>
<comment type="caution">
    <text evidence="4">The sequence shown here is derived from an EMBL/GenBank/DDBJ whole genome shotgun (WGS) entry which is preliminary data.</text>
</comment>
<dbReference type="PANTHER" id="PTHR23159:SF31">
    <property type="entry name" value="CENTROSOME-ASSOCIATED PROTEIN CEP250 ISOFORM X1"/>
    <property type="match status" value="1"/>
</dbReference>
<accession>A0A8T2RNA9</accession>
<feature type="region of interest" description="Disordered" evidence="2">
    <location>
        <begin position="1291"/>
        <end position="1318"/>
    </location>
</feature>
<reference evidence="4" key="1">
    <citation type="submission" date="2021-08" db="EMBL/GenBank/DDBJ databases">
        <title>WGS assembly of Ceratopteris richardii.</title>
        <authorList>
            <person name="Marchant D.B."/>
            <person name="Chen G."/>
            <person name="Jenkins J."/>
            <person name="Shu S."/>
            <person name="Leebens-Mack J."/>
            <person name="Grimwood J."/>
            <person name="Schmutz J."/>
            <person name="Soltis P."/>
            <person name="Soltis D."/>
            <person name="Chen Z.-H."/>
        </authorList>
    </citation>
    <scope>NUCLEOTIDE SEQUENCE</scope>
    <source>
        <strain evidence="4">Whitten #5841</strain>
        <tissue evidence="4">Leaf</tissue>
    </source>
</reference>
<feature type="coiled-coil region" evidence="1">
    <location>
        <begin position="661"/>
        <end position="716"/>
    </location>
</feature>
<feature type="region of interest" description="Disordered" evidence="2">
    <location>
        <begin position="215"/>
        <end position="242"/>
    </location>
</feature>